<dbReference type="Pfam" id="PF00005">
    <property type="entry name" value="ABC_tran"/>
    <property type="match status" value="1"/>
</dbReference>
<keyword evidence="2" id="KW-0547">Nucleotide-binding</keyword>
<dbReference type="GO" id="GO:0005886">
    <property type="term" value="C:plasma membrane"/>
    <property type="evidence" value="ECO:0007669"/>
    <property type="project" value="TreeGrafter"/>
</dbReference>
<dbReference type="GO" id="GO:0005524">
    <property type="term" value="F:ATP binding"/>
    <property type="evidence" value="ECO:0007669"/>
    <property type="project" value="UniProtKB-KW"/>
</dbReference>
<dbReference type="EMBL" id="JAAIKB010000011">
    <property type="protein sequence ID" value="NGM22783.1"/>
    <property type="molecule type" value="Genomic_DNA"/>
</dbReference>
<dbReference type="GO" id="GO:0016887">
    <property type="term" value="F:ATP hydrolysis activity"/>
    <property type="evidence" value="ECO:0007669"/>
    <property type="project" value="InterPro"/>
</dbReference>
<dbReference type="GO" id="GO:0005304">
    <property type="term" value="F:L-valine transmembrane transporter activity"/>
    <property type="evidence" value="ECO:0007669"/>
    <property type="project" value="TreeGrafter"/>
</dbReference>
<dbReference type="GO" id="GO:0042941">
    <property type="term" value="P:D-alanine transmembrane transport"/>
    <property type="evidence" value="ECO:0007669"/>
    <property type="project" value="TreeGrafter"/>
</dbReference>
<accession>A0A6M1LRV7</accession>
<name>A0A6M1LRV7_9PROT</name>
<dbReference type="AlphaFoldDB" id="A0A6M1LRV7"/>
<dbReference type="InterPro" id="IPR051120">
    <property type="entry name" value="ABC_AA/LPS_Transport"/>
</dbReference>
<keyword evidence="6" id="KW-1185">Reference proteome</keyword>
<dbReference type="InterPro" id="IPR032823">
    <property type="entry name" value="BCA_ABC_TP_C"/>
</dbReference>
<evidence type="ECO:0000313" key="6">
    <source>
        <dbReference type="Proteomes" id="UP000475385"/>
    </source>
</evidence>
<evidence type="ECO:0000256" key="2">
    <source>
        <dbReference type="ARBA" id="ARBA00022741"/>
    </source>
</evidence>
<evidence type="ECO:0000256" key="1">
    <source>
        <dbReference type="ARBA" id="ARBA00022448"/>
    </source>
</evidence>
<dbReference type="GO" id="GO:0015192">
    <property type="term" value="F:L-phenylalanine transmembrane transporter activity"/>
    <property type="evidence" value="ECO:0007669"/>
    <property type="project" value="TreeGrafter"/>
</dbReference>
<evidence type="ECO:0000256" key="3">
    <source>
        <dbReference type="ARBA" id="ARBA00022840"/>
    </source>
</evidence>
<dbReference type="CDD" id="cd03219">
    <property type="entry name" value="ABC_Mj1267_LivG_branched"/>
    <property type="match status" value="1"/>
</dbReference>
<proteinExistence type="predicted"/>
<dbReference type="Gene3D" id="3.40.50.300">
    <property type="entry name" value="P-loop containing nucleotide triphosphate hydrolases"/>
    <property type="match status" value="1"/>
</dbReference>
<dbReference type="PANTHER" id="PTHR45772">
    <property type="entry name" value="CONSERVED COMPONENT OF ABC TRANSPORTER FOR NATURAL AMINO ACIDS-RELATED"/>
    <property type="match status" value="1"/>
</dbReference>
<sequence>MTLLAVEGLNKAFGGVVAARDVTFALSAGEMLAIIGPNGAGKSTTFNMVGGQLRPDTGRVVLAGQDITGQPPRQVCRMGVGRTFQVAQTFLSMSVVGNVQMALIAHHGRTRDMVADAARLYRDDALALLARVGMEGEADRPIGELAYGDVKRVELAIALAAAPRLLLMDEPTAGMAPRERAALMQLTADIARGGGIGVLFTEHDMDAVFAHADRILVLVRGEVIAEGTPEEVRANPEVQRVYLGTSGHKAALRARRAAHG</sequence>
<dbReference type="RefSeq" id="WP_164696705.1">
    <property type="nucleotide sequence ID" value="NZ_JAAIKB010000011.1"/>
</dbReference>
<dbReference type="PANTHER" id="PTHR45772:SF7">
    <property type="entry name" value="AMINO ACID ABC TRANSPORTER ATP-BINDING PROTEIN"/>
    <property type="match status" value="1"/>
</dbReference>
<dbReference type="InterPro" id="IPR003439">
    <property type="entry name" value="ABC_transporter-like_ATP-bd"/>
</dbReference>
<dbReference type="GO" id="GO:1903806">
    <property type="term" value="P:L-isoleucine import across plasma membrane"/>
    <property type="evidence" value="ECO:0007669"/>
    <property type="project" value="TreeGrafter"/>
</dbReference>
<dbReference type="PROSITE" id="PS50893">
    <property type="entry name" value="ABC_TRANSPORTER_2"/>
    <property type="match status" value="1"/>
</dbReference>
<dbReference type="InterPro" id="IPR027417">
    <property type="entry name" value="P-loop_NTPase"/>
</dbReference>
<feature type="domain" description="ABC transporter" evidence="4">
    <location>
        <begin position="4"/>
        <end position="245"/>
    </location>
</feature>
<dbReference type="GO" id="GO:1903805">
    <property type="term" value="P:L-valine import across plasma membrane"/>
    <property type="evidence" value="ECO:0007669"/>
    <property type="project" value="TreeGrafter"/>
</dbReference>
<dbReference type="Proteomes" id="UP000475385">
    <property type="component" value="Unassembled WGS sequence"/>
</dbReference>
<evidence type="ECO:0000313" key="5">
    <source>
        <dbReference type="EMBL" id="NGM22783.1"/>
    </source>
</evidence>
<reference evidence="5 6" key="1">
    <citation type="submission" date="2020-03" db="EMBL/GenBank/DDBJ databases">
        <title>Roseomonas stagni sp. nov., isolated from pond water in Japan.</title>
        <authorList>
            <person name="Furuhata K."/>
            <person name="Miyamoto H."/>
            <person name="Goto K."/>
        </authorList>
    </citation>
    <scope>NUCLEOTIDE SEQUENCE [LARGE SCALE GENOMIC DNA]</scope>
    <source>
        <strain evidence="5 6">PeD5</strain>
    </source>
</reference>
<dbReference type="GO" id="GO:0015808">
    <property type="term" value="P:L-alanine transport"/>
    <property type="evidence" value="ECO:0007669"/>
    <property type="project" value="TreeGrafter"/>
</dbReference>
<dbReference type="GO" id="GO:0015188">
    <property type="term" value="F:L-isoleucine transmembrane transporter activity"/>
    <property type="evidence" value="ECO:0007669"/>
    <property type="project" value="TreeGrafter"/>
</dbReference>
<dbReference type="SMART" id="SM00382">
    <property type="entry name" value="AAA"/>
    <property type="match status" value="1"/>
</dbReference>
<protein>
    <submittedName>
        <fullName evidence="5">ABC transporter ATP-binding protein</fullName>
    </submittedName>
</protein>
<dbReference type="SUPFAM" id="SSF52540">
    <property type="entry name" value="P-loop containing nucleoside triphosphate hydrolases"/>
    <property type="match status" value="1"/>
</dbReference>
<organism evidence="5 6">
    <name type="scientific">Falsiroseomonas algicola</name>
    <dbReference type="NCBI Taxonomy" id="2716930"/>
    <lineage>
        <taxon>Bacteria</taxon>
        <taxon>Pseudomonadati</taxon>
        <taxon>Pseudomonadota</taxon>
        <taxon>Alphaproteobacteria</taxon>
        <taxon>Acetobacterales</taxon>
        <taxon>Roseomonadaceae</taxon>
        <taxon>Falsiroseomonas</taxon>
    </lineage>
</organism>
<evidence type="ECO:0000259" key="4">
    <source>
        <dbReference type="PROSITE" id="PS50893"/>
    </source>
</evidence>
<keyword evidence="1" id="KW-0813">Transport</keyword>
<gene>
    <name evidence="5" type="ORF">G3576_22410</name>
</gene>
<dbReference type="InterPro" id="IPR003593">
    <property type="entry name" value="AAA+_ATPase"/>
</dbReference>
<comment type="caution">
    <text evidence="5">The sequence shown here is derived from an EMBL/GenBank/DDBJ whole genome shotgun (WGS) entry which is preliminary data.</text>
</comment>
<dbReference type="Pfam" id="PF12399">
    <property type="entry name" value="BCA_ABC_TP_C"/>
    <property type="match status" value="1"/>
</dbReference>
<keyword evidence="3 5" id="KW-0067">ATP-binding</keyword>